<dbReference type="eggNOG" id="ENOG502SDS3">
    <property type="taxonomic scope" value="Eukaryota"/>
</dbReference>
<keyword evidence="10" id="KW-0472">Membrane</keyword>
<keyword evidence="3 15" id="KW-0813">Transport</keyword>
<evidence type="ECO:0000256" key="13">
    <source>
        <dbReference type="ARBA" id="ARBA00064647"/>
    </source>
</evidence>
<comment type="similarity">
    <text evidence="2 15">Belongs to the ATPase e subunit family.</text>
</comment>
<reference evidence="17 18" key="1">
    <citation type="journal article" date="2011" name="PLoS Pathog.">
        <title>Endophytic Life Strategies Decoded by Genome and Transcriptome Analyses of the Mutualistic Root Symbiont Piriformospora indica.</title>
        <authorList>
            <person name="Zuccaro A."/>
            <person name="Lahrmann U."/>
            <person name="Guldener U."/>
            <person name="Langen G."/>
            <person name="Pfiffi S."/>
            <person name="Biedenkopf D."/>
            <person name="Wong P."/>
            <person name="Samans B."/>
            <person name="Grimm C."/>
            <person name="Basiewicz M."/>
            <person name="Murat C."/>
            <person name="Martin F."/>
            <person name="Kogel K.H."/>
        </authorList>
    </citation>
    <scope>NUCLEOTIDE SEQUENCE [LARGE SCALE GENOMIC DNA]</scope>
    <source>
        <strain evidence="17 18">DSM 11827</strain>
    </source>
</reference>
<proteinExistence type="inferred from homology"/>
<comment type="caution">
    <text evidence="17">The sequence shown here is derived from an EMBL/GenBank/DDBJ whole genome shotgun (WGS) entry which is preliminary data.</text>
</comment>
<evidence type="ECO:0000256" key="5">
    <source>
        <dbReference type="ARBA" id="ARBA00022781"/>
    </source>
</evidence>
<keyword evidence="18" id="KW-1185">Reference proteome</keyword>
<feature type="region of interest" description="Disordered" evidence="16">
    <location>
        <begin position="54"/>
        <end position="73"/>
    </location>
</feature>
<dbReference type="OrthoDB" id="2125027at2759"/>
<dbReference type="PANTHER" id="PTHR12427">
    <property type="entry name" value="ATP SYNTHASE E CHAIN, MITOCHONDRIAL"/>
    <property type="match status" value="1"/>
</dbReference>
<comment type="subunit">
    <text evidence="13">Component of the ATP synthase complex composed at least of ATP5F1A/subunit alpha, ATP5F1B/subunit beta, ATP5MC1/subunit c (homooctomer), MT-ATP6/subunit a, MT-ATP8/subunit 8, ATP5ME/subunit e, ATP5MF/subunit f, ATP5MG/subunit g, ATP5MK/subunit k, ATP5MJ/subunit j, ATP5F1C/subunit gamma, ATP5F1D/subunit delta, ATP5F1E/subunit epsilon, ATP5PF/subunit F6, ATP5PB/subunit b, ATP5PD/subunit d, ATP5PO/subunit OSCP. ATP synthase complex consists of a soluble F(1) head domain (subunits alpha(3) and beta(3)) - the catalytic core - and a membrane F(0) domain - the membrane proton channel (subunits c, a, 8, e, f, g, k and j). These two domains are linked by a central stalk (subunits gamma, delta, and epsilon) rotating inside the F1 region and a stationary peripheral stalk (subunits F6, b, d, and OSCP).</text>
</comment>
<keyword evidence="5 15" id="KW-0375">Hydrogen ion transport</keyword>
<keyword evidence="6 15" id="KW-0999">Mitochondrion inner membrane</keyword>
<organism evidence="17 18">
    <name type="scientific">Serendipita indica (strain DSM 11827)</name>
    <name type="common">Root endophyte fungus</name>
    <name type="synonym">Piriformospora indica</name>
    <dbReference type="NCBI Taxonomy" id="1109443"/>
    <lineage>
        <taxon>Eukaryota</taxon>
        <taxon>Fungi</taxon>
        <taxon>Dikarya</taxon>
        <taxon>Basidiomycota</taxon>
        <taxon>Agaricomycotina</taxon>
        <taxon>Agaricomycetes</taxon>
        <taxon>Sebacinales</taxon>
        <taxon>Serendipitaceae</taxon>
        <taxon>Serendipita</taxon>
    </lineage>
</organism>
<accession>G4T765</accession>
<evidence type="ECO:0000256" key="14">
    <source>
        <dbReference type="ARBA" id="ARBA00074682"/>
    </source>
</evidence>
<dbReference type="FunCoup" id="G4T765">
    <property type="interactions" value="53"/>
</dbReference>
<keyword evidence="4 15" id="KW-0138">CF(0)</keyword>
<dbReference type="GO" id="GO:0015078">
    <property type="term" value="F:proton transmembrane transporter activity"/>
    <property type="evidence" value="ECO:0007669"/>
    <property type="project" value="InterPro"/>
</dbReference>
<keyword evidence="11 15" id="KW-0066">ATP synthesis</keyword>
<name>G4T765_SERID</name>
<keyword evidence="7" id="KW-0007">Acetylation</keyword>
<dbReference type="OMA" id="FYGLYHQ"/>
<evidence type="ECO:0000256" key="16">
    <source>
        <dbReference type="SAM" id="MobiDB-lite"/>
    </source>
</evidence>
<gene>
    <name evidence="17" type="ORF">PIIN_00989</name>
</gene>
<comment type="subcellular location">
    <subcellularLocation>
        <location evidence="1 15">Mitochondrion inner membrane</location>
    </subcellularLocation>
</comment>
<sequence length="88" mass="10250">MPSPTVNVIRYSALVGGIGYGIMHRRTLQANENKRKEHEAEHRREKLIEEARKAWREQQRPKKTDGVITNPEDPNFDLEKLLLSLESK</sequence>
<evidence type="ECO:0000256" key="4">
    <source>
        <dbReference type="ARBA" id="ARBA00022547"/>
    </source>
</evidence>
<evidence type="ECO:0000313" key="18">
    <source>
        <dbReference type="Proteomes" id="UP000007148"/>
    </source>
</evidence>
<evidence type="ECO:0000256" key="6">
    <source>
        <dbReference type="ARBA" id="ARBA00022792"/>
    </source>
</evidence>
<feature type="compositionally biased region" description="Basic and acidic residues" evidence="16">
    <location>
        <begin position="54"/>
        <end position="65"/>
    </location>
</feature>
<evidence type="ECO:0000256" key="12">
    <source>
        <dbReference type="ARBA" id="ARBA00057306"/>
    </source>
</evidence>
<evidence type="ECO:0000256" key="9">
    <source>
        <dbReference type="ARBA" id="ARBA00023128"/>
    </source>
</evidence>
<dbReference type="Proteomes" id="UP000007148">
    <property type="component" value="Unassembled WGS sequence"/>
</dbReference>
<evidence type="ECO:0000256" key="11">
    <source>
        <dbReference type="ARBA" id="ARBA00023310"/>
    </source>
</evidence>
<evidence type="ECO:0000256" key="2">
    <source>
        <dbReference type="ARBA" id="ARBA00007333"/>
    </source>
</evidence>
<evidence type="ECO:0000256" key="1">
    <source>
        <dbReference type="ARBA" id="ARBA00004273"/>
    </source>
</evidence>
<comment type="function">
    <text evidence="12 15">Subunit e, of the mitochondrial membrane ATP synthase complex (F(1)F(0) ATP synthase or Complex V) that produces ATP from ADP in the presence of a proton gradient across the membrane which is generated by electron transport complexes of the respiratory chain. ATP synthase complex consist of a soluble F(1) head domain - the catalytic core - and a membrane F(1) domain - the membrane proton channel. These two domains are linked by a central stalk rotating inside the F(1) region and a stationary peripheral stalk. During catalysis, ATP synthesis in the catalytic domain of F(1) is coupled via a rotary mechanism of the central stalk subunits to proton translocation. In vivo, can only synthesize ATP although its ATP hydrolase activity can be activated artificially in vitro. Part of the complex F(0) domain.</text>
</comment>
<protein>
    <recommendedName>
        <fullName evidence="14 15">ATP synthase F(0) complex subunit e, mitochondrial</fullName>
    </recommendedName>
</protein>
<comment type="subunit">
    <text evidence="15">F-type ATPases have 2 components, CF(1) - the catalytic core - and CF(0) - the membrane proton channel. CF(1) and CF(0) have multiple subunits.</text>
</comment>
<evidence type="ECO:0000256" key="8">
    <source>
        <dbReference type="ARBA" id="ARBA00023065"/>
    </source>
</evidence>
<dbReference type="GO" id="GO:0045259">
    <property type="term" value="C:proton-transporting ATP synthase complex"/>
    <property type="evidence" value="ECO:0007669"/>
    <property type="project" value="UniProtKB-UniRule"/>
</dbReference>
<dbReference type="InParanoid" id="G4T765"/>
<dbReference type="InterPro" id="IPR008386">
    <property type="entry name" value="ATP_synth_F0_esu_mt"/>
</dbReference>
<dbReference type="GO" id="GO:0005743">
    <property type="term" value="C:mitochondrial inner membrane"/>
    <property type="evidence" value="ECO:0007669"/>
    <property type="project" value="UniProtKB-SubCell"/>
</dbReference>
<dbReference type="Pfam" id="PF05680">
    <property type="entry name" value="ATP-synt_E"/>
    <property type="match status" value="1"/>
</dbReference>
<evidence type="ECO:0000256" key="15">
    <source>
        <dbReference type="RuleBase" id="RU367005"/>
    </source>
</evidence>
<dbReference type="EMBL" id="CAFZ01000010">
    <property type="protein sequence ID" value="CCA67156.1"/>
    <property type="molecule type" value="Genomic_DNA"/>
</dbReference>
<dbReference type="PANTHER" id="PTHR12427:SF1">
    <property type="entry name" value="ATP SYNTHASE SUBUNIT E, MITOCHONDRIAL"/>
    <property type="match status" value="1"/>
</dbReference>
<evidence type="ECO:0000256" key="3">
    <source>
        <dbReference type="ARBA" id="ARBA00022448"/>
    </source>
</evidence>
<dbReference type="STRING" id="1109443.G4T765"/>
<keyword evidence="9 15" id="KW-0496">Mitochondrion</keyword>
<evidence type="ECO:0000256" key="10">
    <source>
        <dbReference type="ARBA" id="ARBA00023136"/>
    </source>
</evidence>
<evidence type="ECO:0000313" key="17">
    <source>
        <dbReference type="EMBL" id="CCA67156.1"/>
    </source>
</evidence>
<dbReference type="GO" id="GO:0015986">
    <property type="term" value="P:proton motive force-driven ATP synthesis"/>
    <property type="evidence" value="ECO:0007669"/>
    <property type="project" value="InterPro"/>
</dbReference>
<keyword evidence="8 15" id="KW-0406">Ion transport</keyword>
<evidence type="ECO:0000256" key="7">
    <source>
        <dbReference type="ARBA" id="ARBA00022990"/>
    </source>
</evidence>
<dbReference type="HOGENOM" id="CLU_159435_2_0_1"/>
<dbReference type="AlphaFoldDB" id="G4T765"/>